<dbReference type="OrthoDB" id="9812611at2"/>
<dbReference type="Pfam" id="PF09669">
    <property type="entry name" value="Phage_pRha"/>
    <property type="match status" value="1"/>
</dbReference>
<comment type="caution">
    <text evidence="2">The sequence shown here is derived from an EMBL/GenBank/DDBJ whole genome shotgun (WGS) entry which is preliminary data.</text>
</comment>
<evidence type="ECO:0000313" key="2">
    <source>
        <dbReference type="EMBL" id="MRG86972.1"/>
    </source>
</evidence>
<dbReference type="EMBL" id="WJNH01000007">
    <property type="protein sequence ID" value="MRG86972.1"/>
    <property type="molecule type" value="Genomic_DNA"/>
</dbReference>
<keyword evidence="3" id="KW-1185">Reference proteome</keyword>
<reference evidence="2 3" key="1">
    <citation type="submission" date="2019-11" db="EMBL/GenBank/DDBJ databases">
        <authorList>
            <person name="Li J."/>
        </authorList>
    </citation>
    <scope>NUCLEOTIDE SEQUENCE [LARGE SCALE GENOMIC DNA]</scope>
    <source>
        <strain evidence="2 3">J4</strain>
    </source>
</reference>
<accession>A0A6G1X7Q9</accession>
<proteinExistence type="predicted"/>
<dbReference type="Proteomes" id="UP000480185">
    <property type="component" value="Unassembled WGS sequence"/>
</dbReference>
<evidence type="ECO:0000259" key="1">
    <source>
        <dbReference type="Pfam" id="PF03374"/>
    </source>
</evidence>
<name>A0A6G1X7Q9_9BACI</name>
<gene>
    <name evidence="2" type="ORF">GH754_11695</name>
</gene>
<evidence type="ECO:0000313" key="3">
    <source>
        <dbReference type="Proteomes" id="UP000480185"/>
    </source>
</evidence>
<dbReference type="InterPro" id="IPR005039">
    <property type="entry name" value="Ant_C"/>
</dbReference>
<dbReference type="Pfam" id="PF03374">
    <property type="entry name" value="ANT"/>
    <property type="match status" value="1"/>
</dbReference>
<dbReference type="RefSeq" id="WP_153728869.1">
    <property type="nucleotide sequence ID" value="NZ_WJNH01000007.1"/>
</dbReference>
<protein>
    <submittedName>
        <fullName evidence="2">Phage regulatory protein</fullName>
    </submittedName>
</protein>
<dbReference type="InterPro" id="IPR014054">
    <property type="entry name" value="Phage_regulatory_Rha"/>
</dbReference>
<dbReference type="NCBIfam" id="TIGR02681">
    <property type="entry name" value="phage_pRha"/>
    <property type="match status" value="1"/>
</dbReference>
<dbReference type="GO" id="GO:0003677">
    <property type="term" value="F:DNA binding"/>
    <property type="evidence" value="ECO:0007669"/>
    <property type="project" value="InterPro"/>
</dbReference>
<organism evidence="2 3">
    <name type="scientific">Salinibacillus xinjiangensis</name>
    <dbReference type="NCBI Taxonomy" id="1229268"/>
    <lineage>
        <taxon>Bacteria</taxon>
        <taxon>Bacillati</taxon>
        <taxon>Bacillota</taxon>
        <taxon>Bacilli</taxon>
        <taxon>Bacillales</taxon>
        <taxon>Bacillaceae</taxon>
        <taxon>Salinibacillus</taxon>
    </lineage>
</organism>
<sequence>MNQLVFIQDNQVVTDSLTVSEVFNKRHSDVLRSIQNLECSTDFTERNFALSDYTDVTGRVLKKYFITQDGFSFLVMGYTGKKAAEFKEKYITEFNRMKQQLQEQNKPSYMIDDPIKRAEKWIMERKKLERLEEQRKLDEPFTTFGKVVSNSNAAINVGAFAKMMYDKHGIKMGRNKMFQWLRDKGFLIKSGRERNNPKQKYIEQGLFDTSVTVVSRTHGDVESVTTLITGKGQVKIAEMLTKEKGVMVS</sequence>
<feature type="domain" description="Antirepressor protein C-terminal" evidence="1">
    <location>
        <begin position="132"/>
        <end position="242"/>
    </location>
</feature>
<dbReference type="AlphaFoldDB" id="A0A6G1X7Q9"/>